<evidence type="ECO:0000256" key="8">
    <source>
        <dbReference type="ARBA" id="ARBA00023180"/>
    </source>
</evidence>
<dbReference type="OrthoDB" id="443524at2759"/>
<dbReference type="OMA" id="MYDHFTN"/>
<evidence type="ECO:0000256" key="3">
    <source>
        <dbReference type="ARBA" id="ARBA00022525"/>
    </source>
</evidence>
<comment type="function">
    <text evidence="9">Putative phospholipase.</text>
</comment>
<keyword evidence="5 9" id="KW-0378">Hydrolase</keyword>
<dbReference type="AlphaFoldDB" id="F0ZDH9"/>
<organism evidence="10 11">
    <name type="scientific">Dictyostelium purpureum</name>
    <name type="common">Slime mold</name>
    <dbReference type="NCBI Taxonomy" id="5786"/>
    <lineage>
        <taxon>Eukaryota</taxon>
        <taxon>Amoebozoa</taxon>
        <taxon>Evosea</taxon>
        <taxon>Eumycetozoa</taxon>
        <taxon>Dictyostelia</taxon>
        <taxon>Dictyosteliales</taxon>
        <taxon>Dictyosteliaceae</taxon>
        <taxon>Dictyostelium</taxon>
    </lineage>
</organism>
<evidence type="ECO:0000313" key="11">
    <source>
        <dbReference type="Proteomes" id="UP000001064"/>
    </source>
</evidence>
<dbReference type="FunCoup" id="F0ZDH9">
    <property type="interactions" value="2"/>
</dbReference>
<proteinExistence type="inferred from homology"/>
<keyword evidence="6 9" id="KW-0442">Lipid degradation</keyword>
<reference evidence="11" key="1">
    <citation type="journal article" date="2011" name="Genome Biol.">
        <title>Comparative genomics of the social amoebae Dictyostelium discoideum and Dictyostelium purpureum.</title>
        <authorList>
            <consortium name="US DOE Joint Genome Institute (JGI-PGF)"/>
            <person name="Sucgang R."/>
            <person name="Kuo A."/>
            <person name="Tian X."/>
            <person name="Salerno W."/>
            <person name="Parikh A."/>
            <person name="Feasley C.L."/>
            <person name="Dalin E."/>
            <person name="Tu H."/>
            <person name="Huang E."/>
            <person name="Barry K."/>
            <person name="Lindquist E."/>
            <person name="Shapiro H."/>
            <person name="Bruce D."/>
            <person name="Schmutz J."/>
            <person name="Salamov A."/>
            <person name="Fey P."/>
            <person name="Gaudet P."/>
            <person name="Anjard C."/>
            <person name="Babu M.M."/>
            <person name="Basu S."/>
            <person name="Bushmanova Y."/>
            <person name="van der Wel H."/>
            <person name="Katoh-Kurasawa M."/>
            <person name="Dinh C."/>
            <person name="Coutinho P.M."/>
            <person name="Saito T."/>
            <person name="Elias M."/>
            <person name="Schaap P."/>
            <person name="Kay R.R."/>
            <person name="Henrissat B."/>
            <person name="Eichinger L."/>
            <person name="Rivero F."/>
            <person name="Putnam N.H."/>
            <person name="West C.M."/>
            <person name="Loomis W.F."/>
            <person name="Chisholm R.L."/>
            <person name="Shaulsky G."/>
            <person name="Strassmann J.E."/>
            <person name="Queller D.C."/>
            <person name="Kuspa A."/>
            <person name="Grigoriev I.V."/>
        </authorList>
    </citation>
    <scope>NUCLEOTIDE SEQUENCE [LARGE SCALE GENOMIC DNA]</scope>
    <source>
        <strain evidence="11">QSDP1</strain>
    </source>
</reference>
<dbReference type="PANTHER" id="PTHR12370">
    <property type="entry name" value="PHOSPHOLIPASE B-RELATED"/>
    <property type="match status" value="1"/>
</dbReference>
<dbReference type="GO" id="GO:0004620">
    <property type="term" value="F:phospholipase activity"/>
    <property type="evidence" value="ECO:0000318"/>
    <property type="project" value="GO_Central"/>
</dbReference>
<evidence type="ECO:0000256" key="9">
    <source>
        <dbReference type="RuleBase" id="RU364138"/>
    </source>
</evidence>
<keyword evidence="11" id="KW-1185">Reference proteome</keyword>
<keyword evidence="3" id="KW-0964">Secreted</keyword>
<sequence>MPDVSVNGWSYLSLKTNSLNGKYDDYVQALAAGYLEGYLTQEMIWDSKYNYYTNYFNSSTIPKVLNDWLTENYYNMHEFIVNNVDSWYWRQLNLTLTQMNGLLDGYTYALSLTNNRSKIHQQTIVLFDLFVLNMYGDLGDLGPALHMGNFPAAKRASDFNDIQDYFMKTQHCSALIKLTSDYSELYAAHTTWTGYNTMLRIFKSYNYGYSFEYSGTISRRNMFSSYPGVLISIDDFYQMADTNLVVLETTNSLLNPELYKLIRPYSGVLSWIRITITNRLSNDGKSWCETFSRYNSGTYNNQYMVIDYKKFTPYKELKDGALYVLEQIPEYIEYDDQTVLLREMYFSSFNIPFYETIYNMSGYNNFTSNNYTNSKIYYLSYQTCPRSEIFRRDVGSIESLDSFKALLRYNKFQTDPLSHGTPFYAICSRYDLLSDDPKPFGCTDTKVTSYNNLLENSVLAISGPTTDNQKPFVWSSNSNFMNVAHNGIPNEFNFDWVVFKNNSFNNY</sequence>
<evidence type="ECO:0000256" key="7">
    <source>
        <dbReference type="ARBA" id="ARBA00023098"/>
    </source>
</evidence>
<keyword evidence="8" id="KW-0325">Glycoprotein</keyword>
<dbReference type="EMBL" id="GL870986">
    <property type="protein sequence ID" value="EGC38000.1"/>
    <property type="molecule type" value="Genomic_DNA"/>
</dbReference>
<gene>
    <name evidence="10" type="ORF">DICPUDRAFT_46100</name>
</gene>
<dbReference type="Gene3D" id="3.60.60.30">
    <property type="match status" value="1"/>
</dbReference>
<evidence type="ECO:0000256" key="2">
    <source>
        <dbReference type="ARBA" id="ARBA00007835"/>
    </source>
</evidence>
<keyword evidence="4" id="KW-0732">Signal</keyword>
<dbReference type="Pfam" id="PF04916">
    <property type="entry name" value="Phospholip_B"/>
    <property type="match status" value="1"/>
</dbReference>
<dbReference type="VEuPathDB" id="AmoebaDB:DICPUDRAFT_46100"/>
<dbReference type="RefSeq" id="XP_003285484.1">
    <property type="nucleotide sequence ID" value="XM_003285436.1"/>
</dbReference>
<dbReference type="InParanoid" id="F0ZDH9"/>
<dbReference type="eggNOG" id="KOG3774">
    <property type="taxonomic scope" value="Eukaryota"/>
</dbReference>
<evidence type="ECO:0000256" key="1">
    <source>
        <dbReference type="ARBA" id="ARBA00004613"/>
    </source>
</evidence>
<name>F0ZDH9_DICPU</name>
<evidence type="ECO:0000256" key="4">
    <source>
        <dbReference type="ARBA" id="ARBA00022729"/>
    </source>
</evidence>
<comment type="similarity">
    <text evidence="2 9">Belongs to the phospholipase B-like family.</text>
</comment>
<evidence type="ECO:0000256" key="6">
    <source>
        <dbReference type="ARBA" id="ARBA00022963"/>
    </source>
</evidence>
<dbReference type="GO" id="GO:0009395">
    <property type="term" value="P:phospholipid catabolic process"/>
    <property type="evidence" value="ECO:0000318"/>
    <property type="project" value="GO_Central"/>
</dbReference>
<dbReference type="PANTHER" id="PTHR12370:SF3">
    <property type="entry name" value="PHOSPHOLIPASE B-LIKE 2-RELATED"/>
    <property type="match status" value="1"/>
</dbReference>
<evidence type="ECO:0000313" key="10">
    <source>
        <dbReference type="EMBL" id="EGC38000.1"/>
    </source>
</evidence>
<dbReference type="EC" id="3.1.1.-" evidence="9"/>
<dbReference type="Proteomes" id="UP000001064">
    <property type="component" value="Unassembled WGS sequence"/>
</dbReference>
<comment type="subcellular location">
    <subcellularLocation>
        <location evidence="1">Secreted</location>
    </subcellularLocation>
</comment>
<dbReference type="InterPro" id="IPR007000">
    <property type="entry name" value="PLipase_B-like"/>
</dbReference>
<dbReference type="KEGG" id="dpp:DICPUDRAFT_46100"/>
<dbReference type="GO" id="GO:0005576">
    <property type="term" value="C:extracellular region"/>
    <property type="evidence" value="ECO:0000318"/>
    <property type="project" value="GO_Central"/>
</dbReference>
<evidence type="ECO:0000256" key="5">
    <source>
        <dbReference type="ARBA" id="ARBA00022801"/>
    </source>
</evidence>
<protein>
    <recommendedName>
        <fullName evidence="9">Phospholipase B-like</fullName>
        <ecNumber evidence="9">3.1.1.-</ecNumber>
    </recommendedName>
</protein>
<keyword evidence="7 9" id="KW-0443">Lipid metabolism</keyword>
<accession>F0ZDH9</accession>
<dbReference type="GeneID" id="10502990"/>